<gene>
    <name evidence="5" type="ORF">LAMI_0D02146G</name>
</gene>
<dbReference type="GO" id="GO:0016192">
    <property type="term" value="P:vesicle-mediated transport"/>
    <property type="evidence" value="ECO:0007669"/>
    <property type="project" value="InterPro"/>
</dbReference>
<keyword evidence="4" id="KW-0160">Chromosomal rearrangement</keyword>
<reference evidence="5 6" key="1">
    <citation type="submission" date="2016-03" db="EMBL/GenBank/DDBJ databases">
        <authorList>
            <person name="Devillers H."/>
        </authorList>
    </citation>
    <scope>NUCLEOTIDE SEQUENCE [LARGE SCALE GENOMIC DNA]</scope>
    <source>
        <strain evidence="5">CBS 11717</strain>
    </source>
</reference>
<dbReference type="STRING" id="1230905.A0A1G4J902"/>
<dbReference type="PANTHER" id="PTHR28043">
    <property type="entry name" value="INCREASED RECOMBINATION CENTERS PROTEIN 6"/>
    <property type="match status" value="1"/>
</dbReference>
<evidence type="ECO:0000313" key="5">
    <source>
        <dbReference type="EMBL" id="SCU86455.1"/>
    </source>
</evidence>
<dbReference type="OrthoDB" id="10261384at2759"/>
<keyword evidence="6" id="KW-1185">Reference proteome</keyword>
<evidence type="ECO:0000256" key="1">
    <source>
        <dbReference type="ARBA" id="ARBA00002976"/>
    </source>
</evidence>
<dbReference type="GO" id="GO:0030674">
    <property type="term" value="F:protein-macromolecule adaptor activity"/>
    <property type="evidence" value="ECO:0007669"/>
    <property type="project" value="TreeGrafter"/>
</dbReference>
<accession>A0A1G4J902</accession>
<dbReference type="Gene3D" id="3.40.50.11960">
    <property type="match status" value="1"/>
</dbReference>
<organism evidence="5 6">
    <name type="scientific">Lachancea mirantina</name>
    <dbReference type="NCBI Taxonomy" id="1230905"/>
    <lineage>
        <taxon>Eukaryota</taxon>
        <taxon>Fungi</taxon>
        <taxon>Dikarya</taxon>
        <taxon>Ascomycota</taxon>
        <taxon>Saccharomycotina</taxon>
        <taxon>Saccharomycetes</taxon>
        <taxon>Saccharomycetales</taxon>
        <taxon>Saccharomycetaceae</taxon>
        <taxon>Lachancea</taxon>
    </lineage>
</organism>
<evidence type="ECO:0000256" key="4">
    <source>
        <dbReference type="ARBA" id="ARBA00022447"/>
    </source>
</evidence>
<dbReference type="AlphaFoldDB" id="A0A1G4J902"/>
<dbReference type="Pfam" id="PF10199">
    <property type="entry name" value="Adaptin_binding"/>
    <property type="match status" value="1"/>
</dbReference>
<comment type="function">
    <text evidence="1">Involved in gross chromosomal rearrangements (GCRs) and telomere healing.</text>
</comment>
<evidence type="ECO:0000256" key="3">
    <source>
        <dbReference type="ARBA" id="ARBA00015902"/>
    </source>
</evidence>
<sequence>MQVNPEVVTTGSNSALPRNKLLIAFSADFSRKDELLAKVFGQEISHSSRIVRKYCWRTKYYSVQLDIYIDELENLSNWCDELMSPEFQDLRDVLAGIIVVGSKFDPDSHRALHQLSKCLDESMEYFGILLTSEARRSDEDEMVGSFELIHCDENESNEYNESLGIGRVKEVIDTHNWDADIMQMKQAKQAKQASAVEEIDCKLPSQGFSLEELMHKLEEARTNYQQMSSGPEASQFAEDISEQLSRCI</sequence>
<dbReference type="InterPro" id="IPR034627">
    <property type="entry name" value="Irc6"/>
</dbReference>
<dbReference type="EMBL" id="LT598463">
    <property type="protein sequence ID" value="SCU86455.1"/>
    <property type="molecule type" value="Genomic_DNA"/>
</dbReference>
<evidence type="ECO:0000256" key="2">
    <source>
        <dbReference type="ARBA" id="ARBA00007973"/>
    </source>
</evidence>
<name>A0A1G4J902_9SACH</name>
<dbReference type="PANTHER" id="PTHR28043:SF1">
    <property type="entry name" value="INCREASED RECOMBINATION CENTERS PROTEIN 6"/>
    <property type="match status" value="1"/>
</dbReference>
<protein>
    <recommendedName>
        <fullName evidence="3">Increased recombination centers protein 6</fullName>
    </recommendedName>
</protein>
<proteinExistence type="inferred from homology"/>
<comment type="similarity">
    <text evidence="2">Belongs to the IRC6 family.</text>
</comment>
<dbReference type="Proteomes" id="UP000191024">
    <property type="component" value="Chromosome D"/>
</dbReference>
<evidence type="ECO:0000313" key="6">
    <source>
        <dbReference type="Proteomes" id="UP000191024"/>
    </source>
</evidence>